<proteinExistence type="predicted"/>
<evidence type="ECO:0000313" key="3">
    <source>
        <dbReference type="EnsemblMetazoa" id="ASIC006498-PA"/>
    </source>
</evidence>
<dbReference type="AlphaFoldDB" id="A0A084VMG8"/>
<evidence type="ECO:0000256" key="1">
    <source>
        <dbReference type="SAM" id="MobiDB-lite"/>
    </source>
</evidence>
<evidence type="ECO:0000313" key="2">
    <source>
        <dbReference type="EMBL" id="KFB39162.1"/>
    </source>
</evidence>
<gene>
    <name evidence="2" type="ORF">ZHAS_00006498</name>
</gene>
<dbReference type="VEuPathDB" id="VectorBase:ASIC006498"/>
<reference evidence="3" key="2">
    <citation type="submission" date="2020-05" db="UniProtKB">
        <authorList>
            <consortium name="EnsemblMetazoa"/>
        </authorList>
    </citation>
    <scope>IDENTIFICATION</scope>
</reference>
<evidence type="ECO:0000313" key="4">
    <source>
        <dbReference type="Proteomes" id="UP000030765"/>
    </source>
</evidence>
<protein>
    <submittedName>
        <fullName evidence="2 3">Uncharacterized protein</fullName>
    </submittedName>
</protein>
<sequence>MGPSSDLCRRARFRARGGHSIGERSHACPCKYLGRPWSAKNERERTASQPGPRMGTKTDKTKQKTEERRAQKMSFLRTGSYDPLEPGEEGWVALEFGAGTGMPPADMALAKTRDKTLHQTLCVDVSHYLVSLKLFAISFHGVVG</sequence>
<feature type="compositionally biased region" description="Basic and acidic residues" evidence="1">
    <location>
        <begin position="56"/>
        <end position="69"/>
    </location>
</feature>
<keyword evidence="4" id="KW-1185">Reference proteome</keyword>
<dbReference type="EMBL" id="KE524975">
    <property type="protein sequence ID" value="KFB39162.1"/>
    <property type="molecule type" value="Genomic_DNA"/>
</dbReference>
<dbReference type="EMBL" id="ATLV01014595">
    <property type="status" value="NOT_ANNOTATED_CDS"/>
    <property type="molecule type" value="Genomic_DNA"/>
</dbReference>
<organism evidence="2">
    <name type="scientific">Anopheles sinensis</name>
    <name type="common">Mosquito</name>
    <dbReference type="NCBI Taxonomy" id="74873"/>
    <lineage>
        <taxon>Eukaryota</taxon>
        <taxon>Metazoa</taxon>
        <taxon>Ecdysozoa</taxon>
        <taxon>Arthropoda</taxon>
        <taxon>Hexapoda</taxon>
        <taxon>Insecta</taxon>
        <taxon>Pterygota</taxon>
        <taxon>Neoptera</taxon>
        <taxon>Endopterygota</taxon>
        <taxon>Diptera</taxon>
        <taxon>Nematocera</taxon>
        <taxon>Culicoidea</taxon>
        <taxon>Culicidae</taxon>
        <taxon>Anophelinae</taxon>
        <taxon>Anopheles</taxon>
    </lineage>
</organism>
<name>A0A084VMG8_ANOSI</name>
<reference evidence="2 4" key="1">
    <citation type="journal article" date="2014" name="BMC Genomics">
        <title>Genome sequence of Anopheles sinensis provides insight into genetics basis of mosquito competence for malaria parasites.</title>
        <authorList>
            <person name="Zhou D."/>
            <person name="Zhang D."/>
            <person name="Ding G."/>
            <person name="Shi L."/>
            <person name="Hou Q."/>
            <person name="Ye Y."/>
            <person name="Xu Y."/>
            <person name="Zhou H."/>
            <person name="Xiong C."/>
            <person name="Li S."/>
            <person name="Yu J."/>
            <person name="Hong S."/>
            <person name="Yu X."/>
            <person name="Zou P."/>
            <person name="Chen C."/>
            <person name="Chang X."/>
            <person name="Wang W."/>
            <person name="Lv Y."/>
            <person name="Sun Y."/>
            <person name="Ma L."/>
            <person name="Shen B."/>
            <person name="Zhu C."/>
        </authorList>
    </citation>
    <scope>NUCLEOTIDE SEQUENCE [LARGE SCALE GENOMIC DNA]</scope>
</reference>
<feature type="region of interest" description="Disordered" evidence="1">
    <location>
        <begin position="39"/>
        <end position="69"/>
    </location>
</feature>
<accession>A0A084VMG8</accession>
<dbReference type="Proteomes" id="UP000030765">
    <property type="component" value="Unassembled WGS sequence"/>
</dbReference>
<dbReference type="EnsemblMetazoa" id="ASIC006498-RA">
    <property type="protein sequence ID" value="ASIC006498-PA"/>
    <property type="gene ID" value="ASIC006498"/>
</dbReference>